<comment type="caution">
    <text evidence="2">The sequence shown here is derived from an EMBL/GenBank/DDBJ whole genome shotgun (WGS) entry which is preliminary data.</text>
</comment>
<keyword evidence="3" id="KW-1185">Reference proteome</keyword>
<proteinExistence type="predicted"/>
<reference evidence="2" key="1">
    <citation type="submission" date="2022-07" db="EMBL/GenBank/DDBJ databases">
        <title>Phylogenomic reconstructions and comparative analyses of Kickxellomycotina fungi.</title>
        <authorList>
            <person name="Reynolds N.K."/>
            <person name="Stajich J.E."/>
            <person name="Barry K."/>
            <person name="Grigoriev I.V."/>
            <person name="Crous P."/>
            <person name="Smith M.E."/>
        </authorList>
    </citation>
    <scope>NUCLEOTIDE SEQUENCE</scope>
    <source>
        <strain evidence="2">RSA 861</strain>
    </source>
</reference>
<dbReference type="AlphaFoldDB" id="A0A9W8DMY4"/>
<sequence length="429" mass="48012">MNFPRGLARLPARPAYLTRSGTPGRTQGYRPLPSRRVYGSAVATATATPAAPPAASPADHHPITPSDLPLLQQFDTDLQATLSAVDNLAERVRIRLTLLLQFHLTADAVDCWVEAHTARTPVDQHLSVQLLNQCFTEGYNVSFGTIFQALLDDHVVLPDETFNTALEAYRRAGDLAATEALMKALVRDGQYSTYTLLRARLLYYAQLGDRPRILTYARLLNNHSAHLTIDDWVYLARVFTRFLDPIGLAWVERRVFRAHQRAGVALRPLRDPHLAYIALVDGYVRINELASVEELWTKIELTDAIGQPGVLLAFARAASQMRQNTFWNAQFVPTLDRLATAEANSRLDGAFYSELALVLCYVDRSHRVHTILAKHFVGRWDDLSDAALQALYHASANVSGPAHQRVSFPDLVAQESEVVQRRWAQCAQW</sequence>
<organism evidence="2 3">
    <name type="scientific">Tieghemiomyces parasiticus</name>
    <dbReference type="NCBI Taxonomy" id="78921"/>
    <lineage>
        <taxon>Eukaryota</taxon>
        <taxon>Fungi</taxon>
        <taxon>Fungi incertae sedis</taxon>
        <taxon>Zoopagomycota</taxon>
        <taxon>Kickxellomycotina</taxon>
        <taxon>Dimargaritomycetes</taxon>
        <taxon>Dimargaritales</taxon>
        <taxon>Dimargaritaceae</taxon>
        <taxon>Tieghemiomyces</taxon>
    </lineage>
</organism>
<dbReference type="Proteomes" id="UP001150569">
    <property type="component" value="Unassembled WGS sequence"/>
</dbReference>
<feature type="region of interest" description="Disordered" evidence="1">
    <location>
        <begin position="45"/>
        <end position="65"/>
    </location>
</feature>
<name>A0A9W8DMY4_9FUNG</name>
<accession>A0A9W8DMY4</accession>
<gene>
    <name evidence="2" type="ORF">IWQ60_010439</name>
</gene>
<evidence type="ECO:0000256" key="1">
    <source>
        <dbReference type="SAM" id="MobiDB-lite"/>
    </source>
</evidence>
<evidence type="ECO:0000313" key="3">
    <source>
        <dbReference type="Proteomes" id="UP001150569"/>
    </source>
</evidence>
<evidence type="ECO:0000313" key="2">
    <source>
        <dbReference type="EMBL" id="KAJ1910841.1"/>
    </source>
</evidence>
<dbReference type="EMBL" id="JANBPT010000999">
    <property type="protein sequence ID" value="KAJ1910841.1"/>
    <property type="molecule type" value="Genomic_DNA"/>
</dbReference>
<protein>
    <submittedName>
        <fullName evidence="2">Uncharacterized protein</fullName>
    </submittedName>
</protein>